<reference evidence="2" key="1">
    <citation type="journal article" date="2023" name="Mol. Phylogenet. Evol.">
        <title>Genome-scale phylogeny and comparative genomics of the fungal order Sordariales.</title>
        <authorList>
            <person name="Hensen N."/>
            <person name="Bonometti L."/>
            <person name="Westerberg I."/>
            <person name="Brannstrom I.O."/>
            <person name="Guillou S."/>
            <person name="Cros-Aarteil S."/>
            <person name="Calhoun S."/>
            <person name="Haridas S."/>
            <person name="Kuo A."/>
            <person name="Mondo S."/>
            <person name="Pangilinan J."/>
            <person name="Riley R."/>
            <person name="LaButti K."/>
            <person name="Andreopoulos B."/>
            <person name="Lipzen A."/>
            <person name="Chen C."/>
            <person name="Yan M."/>
            <person name="Daum C."/>
            <person name="Ng V."/>
            <person name="Clum A."/>
            <person name="Steindorff A."/>
            <person name="Ohm R.A."/>
            <person name="Martin F."/>
            <person name="Silar P."/>
            <person name="Natvig D.O."/>
            <person name="Lalanne C."/>
            <person name="Gautier V."/>
            <person name="Ament-Velasquez S.L."/>
            <person name="Kruys A."/>
            <person name="Hutchinson M.I."/>
            <person name="Powell A.J."/>
            <person name="Barry K."/>
            <person name="Miller A.N."/>
            <person name="Grigoriev I.V."/>
            <person name="Debuchy R."/>
            <person name="Gladieux P."/>
            <person name="Hiltunen Thoren M."/>
            <person name="Johannesson H."/>
        </authorList>
    </citation>
    <scope>NUCLEOTIDE SEQUENCE</scope>
    <source>
        <strain evidence="2">CBS 990.96</strain>
    </source>
</reference>
<gene>
    <name evidence="2" type="ORF">QBC38DRAFT_487777</name>
</gene>
<dbReference type="AlphaFoldDB" id="A0AAN7BHI8"/>
<organism evidence="2 3">
    <name type="scientific">Podospora fimiseda</name>
    <dbReference type="NCBI Taxonomy" id="252190"/>
    <lineage>
        <taxon>Eukaryota</taxon>
        <taxon>Fungi</taxon>
        <taxon>Dikarya</taxon>
        <taxon>Ascomycota</taxon>
        <taxon>Pezizomycotina</taxon>
        <taxon>Sordariomycetes</taxon>
        <taxon>Sordariomycetidae</taxon>
        <taxon>Sordariales</taxon>
        <taxon>Podosporaceae</taxon>
        <taxon>Podospora</taxon>
    </lineage>
</organism>
<protein>
    <submittedName>
        <fullName evidence="2">Uncharacterized protein</fullName>
    </submittedName>
</protein>
<evidence type="ECO:0000256" key="1">
    <source>
        <dbReference type="SAM" id="Phobius"/>
    </source>
</evidence>
<keyword evidence="1" id="KW-0472">Membrane</keyword>
<evidence type="ECO:0000313" key="2">
    <source>
        <dbReference type="EMBL" id="KAK4223388.1"/>
    </source>
</evidence>
<proteinExistence type="predicted"/>
<evidence type="ECO:0000313" key="3">
    <source>
        <dbReference type="Proteomes" id="UP001301958"/>
    </source>
</evidence>
<accession>A0AAN7BHI8</accession>
<dbReference type="EMBL" id="MU865428">
    <property type="protein sequence ID" value="KAK4223388.1"/>
    <property type="molecule type" value="Genomic_DNA"/>
</dbReference>
<dbReference type="Proteomes" id="UP001301958">
    <property type="component" value="Unassembled WGS sequence"/>
</dbReference>
<feature type="transmembrane region" description="Helical" evidence="1">
    <location>
        <begin position="83"/>
        <end position="102"/>
    </location>
</feature>
<reference evidence="2" key="2">
    <citation type="submission" date="2023-05" db="EMBL/GenBank/DDBJ databases">
        <authorList>
            <consortium name="Lawrence Berkeley National Laboratory"/>
            <person name="Steindorff A."/>
            <person name="Hensen N."/>
            <person name="Bonometti L."/>
            <person name="Westerberg I."/>
            <person name="Brannstrom I.O."/>
            <person name="Guillou S."/>
            <person name="Cros-Aarteil S."/>
            <person name="Calhoun S."/>
            <person name="Haridas S."/>
            <person name="Kuo A."/>
            <person name="Mondo S."/>
            <person name="Pangilinan J."/>
            <person name="Riley R."/>
            <person name="Labutti K."/>
            <person name="Andreopoulos B."/>
            <person name="Lipzen A."/>
            <person name="Chen C."/>
            <person name="Yanf M."/>
            <person name="Daum C."/>
            <person name="Ng V."/>
            <person name="Clum A."/>
            <person name="Ohm R."/>
            <person name="Martin F."/>
            <person name="Silar P."/>
            <person name="Natvig D."/>
            <person name="Lalanne C."/>
            <person name="Gautier V."/>
            <person name="Ament-Velasquez S.L."/>
            <person name="Kruys A."/>
            <person name="Hutchinson M.I."/>
            <person name="Powell A.J."/>
            <person name="Barry K."/>
            <person name="Miller A.N."/>
            <person name="Grigoriev I.V."/>
            <person name="Debuchy R."/>
            <person name="Gladieux P."/>
            <person name="Thoren M.H."/>
            <person name="Johannesson H."/>
        </authorList>
    </citation>
    <scope>NUCLEOTIDE SEQUENCE</scope>
    <source>
        <strain evidence="2">CBS 990.96</strain>
    </source>
</reference>
<keyword evidence="1" id="KW-1133">Transmembrane helix</keyword>
<name>A0AAN7BHI8_9PEZI</name>
<feature type="transmembrane region" description="Helical" evidence="1">
    <location>
        <begin position="12"/>
        <end position="35"/>
    </location>
</feature>
<keyword evidence="1" id="KW-0812">Transmembrane</keyword>
<keyword evidence="3" id="KW-1185">Reference proteome</keyword>
<feature type="transmembrane region" description="Helical" evidence="1">
    <location>
        <begin position="42"/>
        <end position="63"/>
    </location>
</feature>
<sequence>MLRAHEYAVPKTFYFLVAVAAFTLLLLTLTSILSLCKRLRPVYSLVVSFILASLWVASFAVVLARLRNVLFSDCSADKCATDAGISLCYLIESLLVLFLLVLQAHLLL</sequence>
<comment type="caution">
    <text evidence="2">The sequence shown here is derived from an EMBL/GenBank/DDBJ whole genome shotgun (WGS) entry which is preliminary data.</text>
</comment>